<dbReference type="Proteomes" id="UP000799538">
    <property type="component" value="Unassembled WGS sequence"/>
</dbReference>
<accession>A0A6A6GCE9</accession>
<evidence type="ECO:0000313" key="1">
    <source>
        <dbReference type="EMBL" id="KAF2223308.1"/>
    </source>
</evidence>
<protein>
    <submittedName>
        <fullName evidence="1">Uncharacterized protein</fullName>
    </submittedName>
</protein>
<sequence>MSCLSCCINGCLWLPPRWLSSSSLHCPLLSVVDQTRHITMDDFNAGALRGLVNITKIVVKYFEEAHPKPTTSDAGHLPVVVEPKPKGTFPFLKLPAELRHKVYEHVVDQSDSSSSSVQPGIAGACRQTRAESIQLYFKMTTVSLQFNFPPVCLSLFQFINSRHANSVMRASSPVAPPFIHLDITAGPPFLARPVLDSKIPGFDLPDGVEYLLGLQNKGKSLPTRIQFPVTWAPDGLSGVLLTAGVGEFDPHAARLVLTVAYNHATGALKLERVEEICTTTVLFPAKVEQHRYSLIQYSGVPRDCPTFFTQTKRPDTARPAILAQGVHDAFLPLFHMVNEAVPRSAWAGIKNGEAHRLIWMVQLIGAFQSSVFYQHEAIYFTRRFTGREISFAKW</sequence>
<dbReference type="EMBL" id="ML992506">
    <property type="protein sequence ID" value="KAF2223308.1"/>
    <property type="molecule type" value="Genomic_DNA"/>
</dbReference>
<keyword evidence="2" id="KW-1185">Reference proteome</keyword>
<reference evidence="2" key="1">
    <citation type="journal article" date="2020" name="Stud. Mycol.">
        <title>101 Dothideomycetes genomes: A test case for predicting lifestyles and emergence of pathogens.</title>
        <authorList>
            <person name="Haridas S."/>
            <person name="Albert R."/>
            <person name="Binder M."/>
            <person name="Bloem J."/>
            <person name="LaButti K."/>
            <person name="Salamov A."/>
            <person name="Andreopoulos B."/>
            <person name="Baker S."/>
            <person name="Barry K."/>
            <person name="Bills G."/>
            <person name="Bluhm B."/>
            <person name="Cannon C."/>
            <person name="Castanera R."/>
            <person name="Culley D."/>
            <person name="Daum C."/>
            <person name="Ezra D."/>
            <person name="Gonzalez J."/>
            <person name="Henrissat B."/>
            <person name="Kuo A."/>
            <person name="Liang C."/>
            <person name="Lipzen A."/>
            <person name="Lutzoni F."/>
            <person name="Magnuson J."/>
            <person name="Mondo S."/>
            <person name="Nolan M."/>
            <person name="Ohm R."/>
            <person name="Pangilinan J."/>
            <person name="Park H.-J."/>
            <person name="Ramirez L."/>
            <person name="Alfaro M."/>
            <person name="Sun H."/>
            <person name="Tritt A."/>
            <person name="Yoshinaga Y."/>
            <person name="Zwiers L.-H."/>
            <person name="Turgeon B."/>
            <person name="Goodwin S."/>
            <person name="Spatafora J."/>
            <person name="Crous P."/>
            <person name="Grigoriev I."/>
        </authorList>
    </citation>
    <scope>NUCLEOTIDE SEQUENCE [LARGE SCALE GENOMIC DNA]</scope>
    <source>
        <strain evidence="2">CECT 20119</strain>
    </source>
</reference>
<organism evidence="1 2">
    <name type="scientific">Elsinoe ampelina</name>
    <dbReference type="NCBI Taxonomy" id="302913"/>
    <lineage>
        <taxon>Eukaryota</taxon>
        <taxon>Fungi</taxon>
        <taxon>Dikarya</taxon>
        <taxon>Ascomycota</taxon>
        <taxon>Pezizomycotina</taxon>
        <taxon>Dothideomycetes</taxon>
        <taxon>Dothideomycetidae</taxon>
        <taxon>Myriangiales</taxon>
        <taxon>Elsinoaceae</taxon>
        <taxon>Elsinoe</taxon>
    </lineage>
</organism>
<evidence type="ECO:0000313" key="2">
    <source>
        <dbReference type="Proteomes" id="UP000799538"/>
    </source>
</evidence>
<dbReference type="AlphaFoldDB" id="A0A6A6GCE9"/>
<gene>
    <name evidence="1" type="ORF">BDZ85DRAFT_311193</name>
</gene>
<proteinExistence type="predicted"/>
<name>A0A6A6GCE9_9PEZI</name>
<dbReference type="OrthoDB" id="5272396at2759"/>